<dbReference type="PANTHER" id="PTHR24220:SF86">
    <property type="entry name" value="ABC TRANSPORTER ABCH.1"/>
    <property type="match status" value="1"/>
</dbReference>
<dbReference type="InterPro" id="IPR015854">
    <property type="entry name" value="ABC_transpr_LolD-like"/>
</dbReference>
<evidence type="ECO:0000256" key="4">
    <source>
        <dbReference type="SAM" id="MobiDB-lite"/>
    </source>
</evidence>
<reference evidence="6 7" key="1">
    <citation type="submission" date="2018-06" db="EMBL/GenBank/DDBJ databases">
        <authorList>
            <consortium name="Pathogen Informatics"/>
            <person name="Doyle S."/>
        </authorList>
    </citation>
    <scope>NUCLEOTIDE SEQUENCE [LARGE SCALE GENOMIC DNA]</scope>
    <source>
        <strain evidence="6 7">NCTC10254</strain>
    </source>
</reference>
<evidence type="ECO:0000256" key="2">
    <source>
        <dbReference type="ARBA" id="ARBA00022741"/>
    </source>
</evidence>
<organism evidence="6 7">
    <name type="scientific">Corynebacterium matruchotii</name>
    <dbReference type="NCBI Taxonomy" id="43768"/>
    <lineage>
        <taxon>Bacteria</taxon>
        <taxon>Bacillati</taxon>
        <taxon>Actinomycetota</taxon>
        <taxon>Actinomycetes</taxon>
        <taxon>Mycobacteriales</taxon>
        <taxon>Corynebacteriaceae</taxon>
        <taxon>Corynebacterium</taxon>
    </lineage>
</organism>
<dbReference type="InterPro" id="IPR017871">
    <property type="entry name" value="ABC_transporter-like_CS"/>
</dbReference>
<keyword evidence="1" id="KW-0813">Transport</keyword>
<gene>
    <name evidence="6" type="primary">macB_2</name>
    <name evidence="6" type="ORF">NCTC10254_00420</name>
</gene>
<accession>A0A6H9XIK4</accession>
<feature type="compositionally biased region" description="Low complexity" evidence="4">
    <location>
        <begin position="347"/>
        <end position="357"/>
    </location>
</feature>
<dbReference type="GO" id="GO:0005524">
    <property type="term" value="F:ATP binding"/>
    <property type="evidence" value="ECO:0007669"/>
    <property type="project" value="UniProtKB-KW"/>
</dbReference>
<keyword evidence="3" id="KW-0067">ATP-binding</keyword>
<dbReference type="FunFam" id="3.40.50.300:FF:000032">
    <property type="entry name" value="Export ABC transporter ATP-binding protein"/>
    <property type="match status" value="1"/>
</dbReference>
<dbReference type="Pfam" id="PF00005">
    <property type="entry name" value="ABC_tran"/>
    <property type="match status" value="1"/>
</dbReference>
<dbReference type="CDD" id="cd03255">
    <property type="entry name" value="ABC_MJ0796_LolCDE_FtsE"/>
    <property type="match status" value="1"/>
</dbReference>
<dbReference type="PANTHER" id="PTHR24220">
    <property type="entry name" value="IMPORT ATP-BINDING PROTEIN"/>
    <property type="match status" value="1"/>
</dbReference>
<protein>
    <submittedName>
        <fullName evidence="6">ABC-type transporter, ATPase component</fullName>
        <ecNumber evidence="6">3.6.3.-</ecNumber>
    </submittedName>
</protein>
<evidence type="ECO:0000256" key="3">
    <source>
        <dbReference type="ARBA" id="ARBA00022840"/>
    </source>
</evidence>
<evidence type="ECO:0000313" key="6">
    <source>
        <dbReference type="EMBL" id="SPW24055.1"/>
    </source>
</evidence>
<dbReference type="GO" id="GO:0098796">
    <property type="term" value="C:membrane protein complex"/>
    <property type="evidence" value="ECO:0007669"/>
    <property type="project" value="UniProtKB-ARBA"/>
</dbReference>
<dbReference type="InterPro" id="IPR027417">
    <property type="entry name" value="P-loop_NTPase"/>
</dbReference>
<keyword evidence="2" id="KW-0547">Nucleotide-binding</keyword>
<dbReference type="InterPro" id="IPR017911">
    <property type="entry name" value="MacB-like_ATP-bd"/>
</dbReference>
<dbReference type="PROSITE" id="PS50893">
    <property type="entry name" value="ABC_TRANSPORTER_2"/>
    <property type="match status" value="1"/>
</dbReference>
<dbReference type="EMBL" id="UARK01000001">
    <property type="protein sequence ID" value="SPW24055.1"/>
    <property type="molecule type" value="Genomic_DNA"/>
</dbReference>
<dbReference type="PROSITE" id="PS00211">
    <property type="entry name" value="ABC_TRANSPORTER_1"/>
    <property type="match status" value="1"/>
</dbReference>
<feature type="domain" description="ABC transporter" evidence="5">
    <location>
        <begin position="17"/>
        <end position="257"/>
    </location>
</feature>
<sequence>MAKKRNPAEETDSDLLIDMQDIVKTFNIGTPNELTILHGVNFNLARGEFLSVVGTSGSGKSTLMNIIGLLDKPTSGTYNLDGVDVLELSDDKAALYRSKHIGFVFQNFNLIGRISARRNVELPMMYAGVDRKDRTERANHLLEMVGMQERADHLPAELSGGQKQRVAIARALSNSPDLMLADEPTGALDTATGRMVMDLFHDLNQNHGVTIALITHNPELAEETTRIVTMNDGILTGPPAPQNGIVPAVMLAPATGPFTAITPDDIAAAEAKAAAASQSPTNATPAASTPAAGASSPTPAPKPAASGKPTVSTKPKVPAKPKVKKAKSKSQRHSTTAQGQSGEAWRGVTTGTGTGATWPRFGQSGGSASDSKATPGGDD</sequence>
<dbReference type="InterPro" id="IPR003439">
    <property type="entry name" value="ABC_transporter-like_ATP-bd"/>
</dbReference>
<dbReference type="SMART" id="SM00382">
    <property type="entry name" value="AAA"/>
    <property type="match status" value="1"/>
</dbReference>
<dbReference type="SUPFAM" id="SSF52540">
    <property type="entry name" value="P-loop containing nucleoside triphosphate hydrolases"/>
    <property type="match status" value="1"/>
</dbReference>
<comment type="caution">
    <text evidence="6">The sequence shown here is derived from an EMBL/GenBank/DDBJ whole genome shotgun (WGS) entry which is preliminary data.</text>
</comment>
<dbReference type="Proteomes" id="UP000249886">
    <property type="component" value="Unassembled WGS sequence"/>
</dbReference>
<dbReference type="GO" id="GO:0005886">
    <property type="term" value="C:plasma membrane"/>
    <property type="evidence" value="ECO:0007669"/>
    <property type="project" value="TreeGrafter"/>
</dbReference>
<feature type="region of interest" description="Disordered" evidence="4">
    <location>
        <begin position="277"/>
        <end position="379"/>
    </location>
</feature>
<dbReference type="AlphaFoldDB" id="A0A6H9XIK4"/>
<feature type="compositionally biased region" description="Low complexity" evidence="4">
    <location>
        <begin position="277"/>
        <end position="316"/>
    </location>
</feature>
<dbReference type="InterPro" id="IPR003593">
    <property type="entry name" value="AAA+_ATPase"/>
</dbReference>
<evidence type="ECO:0000256" key="1">
    <source>
        <dbReference type="ARBA" id="ARBA00022448"/>
    </source>
</evidence>
<dbReference type="GO" id="GO:0022857">
    <property type="term" value="F:transmembrane transporter activity"/>
    <property type="evidence" value="ECO:0007669"/>
    <property type="project" value="UniProtKB-ARBA"/>
</dbReference>
<name>A0A6H9XIK4_9CORY</name>
<evidence type="ECO:0000259" key="5">
    <source>
        <dbReference type="PROSITE" id="PS50893"/>
    </source>
</evidence>
<dbReference type="GO" id="GO:0016887">
    <property type="term" value="F:ATP hydrolysis activity"/>
    <property type="evidence" value="ECO:0007669"/>
    <property type="project" value="InterPro"/>
</dbReference>
<proteinExistence type="predicted"/>
<keyword evidence="6" id="KW-0378">Hydrolase</keyword>
<feature type="compositionally biased region" description="Basic residues" evidence="4">
    <location>
        <begin position="317"/>
        <end position="332"/>
    </location>
</feature>
<dbReference type="EC" id="3.6.3.-" evidence="6"/>
<dbReference type="Gene3D" id="3.40.50.300">
    <property type="entry name" value="P-loop containing nucleotide triphosphate hydrolases"/>
    <property type="match status" value="1"/>
</dbReference>
<evidence type="ECO:0000313" key="7">
    <source>
        <dbReference type="Proteomes" id="UP000249886"/>
    </source>
</evidence>